<organism evidence="3 4">
    <name type="scientific">Leucobacter albus</name>
    <dbReference type="NCBI Taxonomy" id="272210"/>
    <lineage>
        <taxon>Bacteria</taxon>
        <taxon>Bacillati</taxon>
        <taxon>Actinomycetota</taxon>
        <taxon>Actinomycetes</taxon>
        <taxon>Micrococcales</taxon>
        <taxon>Microbacteriaceae</taxon>
        <taxon>Leucobacter</taxon>
    </lineage>
</organism>
<reference evidence="4" key="1">
    <citation type="journal article" date="2019" name="Int. J. Syst. Evol. Microbiol.">
        <title>The Global Catalogue of Microorganisms (GCM) 10K type strain sequencing project: providing services to taxonomists for standard genome sequencing and annotation.</title>
        <authorList>
            <consortium name="The Broad Institute Genomics Platform"/>
            <consortium name="The Broad Institute Genome Sequencing Center for Infectious Disease"/>
            <person name="Wu L."/>
            <person name="Ma J."/>
        </authorList>
    </citation>
    <scope>NUCLEOTIDE SEQUENCE [LARGE SCALE GENOMIC DNA]</scope>
    <source>
        <strain evidence="4">CCUG 50213</strain>
    </source>
</reference>
<evidence type="ECO:0000259" key="2">
    <source>
        <dbReference type="Pfam" id="PF00425"/>
    </source>
</evidence>
<gene>
    <name evidence="3" type="ORF">ACFQ3U_02290</name>
</gene>
<dbReference type="EMBL" id="JBHTLY010000001">
    <property type="protein sequence ID" value="MFD1200723.1"/>
    <property type="molecule type" value="Genomic_DNA"/>
</dbReference>
<dbReference type="SUPFAM" id="SSF56322">
    <property type="entry name" value="ADC synthase"/>
    <property type="match status" value="1"/>
</dbReference>
<dbReference type="PRINTS" id="PR00095">
    <property type="entry name" value="ANTSNTHASEI"/>
</dbReference>
<dbReference type="Gene3D" id="3.60.120.10">
    <property type="entry name" value="Anthranilate synthase"/>
    <property type="match status" value="1"/>
</dbReference>
<protein>
    <submittedName>
        <fullName evidence="3">Anthranilate synthase component I family protein</fullName>
    </submittedName>
</protein>
<dbReference type="InterPro" id="IPR015890">
    <property type="entry name" value="Chorismate_C"/>
</dbReference>
<dbReference type="InterPro" id="IPR005801">
    <property type="entry name" value="ADC_synthase"/>
</dbReference>
<comment type="caution">
    <text evidence="3">The sequence shown here is derived from an EMBL/GenBank/DDBJ whole genome shotgun (WGS) entry which is preliminary data.</text>
</comment>
<keyword evidence="4" id="KW-1185">Reference proteome</keyword>
<dbReference type="InterPro" id="IPR019999">
    <property type="entry name" value="Anth_synth_I-like"/>
</dbReference>
<feature type="domain" description="Chorismate-utilising enzyme C-terminal" evidence="2">
    <location>
        <begin position="183"/>
        <end position="456"/>
    </location>
</feature>
<dbReference type="PANTHER" id="PTHR11236">
    <property type="entry name" value="AMINOBENZOATE/ANTHRANILATE SYNTHASE"/>
    <property type="match status" value="1"/>
</dbReference>
<evidence type="ECO:0000313" key="3">
    <source>
        <dbReference type="EMBL" id="MFD1200723.1"/>
    </source>
</evidence>
<accession>A0ABW3TKZ1</accession>
<evidence type="ECO:0000256" key="1">
    <source>
        <dbReference type="SAM" id="MobiDB-lite"/>
    </source>
</evidence>
<dbReference type="Pfam" id="PF00425">
    <property type="entry name" value="Chorismate_bind"/>
    <property type="match status" value="1"/>
</dbReference>
<dbReference type="PANTHER" id="PTHR11236:SF9">
    <property type="entry name" value="ANTHRANILATE SYNTHASE COMPONENT 1"/>
    <property type="match status" value="1"/>
</dbReference>
<proteinExistence type="predicted"/>
<dbReference type="Proteomes" id="UP001597181">
    <property type="component" value="Unassembled WGS sequence"/>
</dbReference>
<feature type="region of interest" description="Disordered" evidence="1">
    <location>
        <begin position="262"/>
        <end position="282"/>
    </location>
</feature>
<dbReference type="RefSeq" id="WP_343959198.1">
    <property type="nucleotide sequence ID" value="NZ_BAAAKZ010000003.1"/>
</dbReference>
<sequence length="464" mass="48242">MSIGGVRVGARRGLLGAERSDALTVARRLAASGRPWFWLDGEGAAAGEPRASYLGIASEVREARRGSEAEFLRGLRRGCGEGAAAPGFSGGWILALGYEFGVGLLGVDPHPDDASPGFALRADAVIVVDHEAGTCEIVGDPLAAAPLRQLLEAPDGAPRPPANASRTAPTPRPEGLGRGWRNADYIGAVEQCRSAIRRGDAYVLCLTDTVESESAKSPLELYEGLRGGAVRGGVIALADRALVSASPERFLSVRALPGEGGLAVSTHPIKGTRPRGDTPERDTELAEELAKDPKERAENLMIVDLMRNDLARVCVPGSVRVDRFLAVETHPRVHQLVSSVSGVLAGGSDSFDAIASCFPGGSMTGAPKRRAVELLGELEPGPRGLYSGCFGWVSDGGAAELAMTIRGVELRRGEPGGGEPGGEAWTGARWRALVGAGGGITIDSVAADELAERDLKAAAMLANL</sequence>
<evidence type="ECO:0000313" key="4">
    <source>
        <dbReference type="Proteomes" id="UP001597181"/>
    </source>
</evidence>
<feature type="region of interest" description="Disordered" evidence="1">
    <location>
        <begin position="152"/>
        <end position="180"/>
    </location>
</feature>
<name>A0ABW3TKZ1_9MICO</name>